<protein>
    <submittedName>
        <fullName evidence="1">Uncharacterized protein</fullName>
    </submittedName>
</protein>
<proteinExistence type="predicted"/>
<gene>
    <name evidence="1" type="ORF">MENTE1834_LOCUS26189</name>
</gene>
<name>A0ACB0ZM36_MELEN</name>
<dbReference type="EMBL" id="CAVMJV010000037">
    <property type="protein sequence ID" value="CAK5079105.1"/>
    <property type="molecule type" value="Genomic_DNA"/>
</dbReference>
<keyword evidence="2" id="KW-1185">Reference proteome</keyword>
<comment type="caution">
    <text evidence="1">The sequence shown here is derived from an EMBL/GenBank/DDBJ whole genome shotgun (WGS) entry which is preliminary data.</text>
</comment>
<evidence type="ECO:0000313" key="2">
    <source>
        <dbReference type="Proteomes" id="UP001497535"/>
    </source>
</evidence>
<dbReference type="Proteomes" id="UP001497535">
    <property type="component" value="Unassembled WGS sequence"/>
</dbReference>
<sequence>MMGDGRCRPSKHCTMEGHIVVAGMSWYADSRKFDVMSHADFQYSVLQSLARWADAFVDFASNHFLLRRQKEIDVFLGATEFDCQPCSLMLILVH</sequence>
<evidence type="ECO:0000313" key="1">
    <source>
        <dbReference type="EMBL" id="CAK5079105.1"/>
    </source>
</evidence>
<organism evidence="1 2">
    <name type="scientific">Meloidogyne enterolobii</name>
    <name type="common">Root-knot nematode worm</name>
    <name type="synonym">Meloidogyne mayaguensis</name>
    <dbReference type="NCBI Taxonomy" id="390850"/>
    <lineage>
        <taxon>Eukaryota</taxon>
        <taxon>Metazoa</taxon>
        <taxon>Ecdysozoa</taxon>
        <taxon>Nematoda</taxon>
        <taxon>Chromadorea</taxon>
        <taxon>Rhabditida</taxon>
        <taxon>Tylenchina</taxon>
        <taxon>Tylenchomorpha</taxon>
        <taxon>Tylenchoidea</taxon>
        <taxon>Meloidogynidae</taxon>
        <taxon>Meloidogyninae</taxon>
        <taxon>Meloidogyne</taxon>
    </lineage>
</organism>
<accession>A0ACB0ZM36</accession>
<reference evidence="1" key="1">
    <citation type="submission" date="2023-11" db="EMBL/GenBank/DDBJ databases">
        <authorList>
            <person name="Poullet M."/>
        </authorList>
    </citation>
    <scope>NUCLEOTIDE SEQUENCE</scope>
    <source>
        <strain evidence="1">E1834</strain>
    </source>
</reference>